<dbReference type="EMBL" id="JAEPBG010000011">
    <property type="protein sequence ID" value="MBK4737351.1"/>
    <property type="molecule type" value="Genomic_DNA"/>
</dbReference>
<feature type="signal peptide" evidence="1">
    <location>
        <begin position="1"/>
        <end position="21"/>
    </location>
</feature>
<dbReference type="RefSeq" id="WP_200595563.1">
    <property type="nucleotide sequence ID" value="NZ_JAEPBG010000011.1"/>
</dbReference>
<evidence type="ECO:0000256" key="1">
    <source>
        <dbReference type="SAM" id="SignalP"/>
    </source>
</evidence>
<evidence type="ECO:0008006" key="4">
    <source>
        <dbReference type="Google" id="ProtNLM"/>
    </source>
</evidence>
<dbReference type="SUPFAM" id="SSF117074">
    <property type="entry name" value="Hypothetical protein PA1324"/>
    <property type="match status" value="1"/>
</dbReference>
<accession>A0A934W3E2</accession>
<sequence>MKLSAALCVTASLTVFGCASHAPVNLPPFDEAAYRPFAAPGTATITGTAFLVTKGGDIKKGAARQVFLIPETAFVTSRTDFTDDWYPTFDWLGFSGTDRTTIANAWRYTKIVVADVDGKFAFTKVPAGKYIVETQLFWQYMNCGMWGCKNADTGAVLRKHVEVTEGALLEAQLTTAINR</sequence>
<comment type="caution">
    <text evidence="2">The sequence shown here is derived from an EMBL/GenBank/DDBJ whole genome shotgun (WGS) entry which is preliminary data.</text>
</comment>
<keyword evidence="1" id="KW-0732">Signal</keyword>
<evidence type="ECO:0000313" key="3">
    <source>
        <dbReference type="Proteomes" id="UP000622890"/>
    </source>
</evidence>
<protein>
    <recommendedName>
        <fullName evidence="4">Carboxypeptidase regulatory-like domain-containing protein</fullName>
    </recommendedName>
</protein>
<feature type="chain" id="PRO_5037969465" description="Carboxypeptidase regulatory-like domain-containing protein" evidence="1">
    <location>
        <begin position="22"/>
        <end position="179"/>
    </location>
</feature>
<dbReference type="Proteomes" id="UP000622890">
    <property type="component" value="Unassembled WGS sequence"/>
</dbReference>
<proteinExistence type="predicted"/>
<name>A0A934W3E2_9BURK</name>
<organism evidence="2 3">
    <name type="scientific">Noviherbaspirillum pedocola</name>
    <dbReference type="NCBI Taxonomy" id="2801341"/>
    <lineage>
        <taxon>Bacteria</taxon>
        <taxon>Pseudomonadati</taxon>
        <taxon>Pseudomonadota</taxon>
        <taxon>Betaproteobacteria</taxon>
        <taxon>Burkholderiales</taxon>
        <taxon>Oxalobacteraceae</taxon>
        <taxon>Noviherbaspirillum</taxon>
    </lineage>
</organism>
<dbReference type="AlphaFoldDB" id="A0A934W3E2"/>
<keyword evidence="3" id="KW-1185">Reference proteome</keyword>
<dbReference type="PROSITE" id="PS51257">
    <property type="entry name" value="PROKAR_LIPOPROTEIN"/>
    <property type="match status" value="1"/>
</dbReference>
<gene>
    <name evidence="2" type="ORF">JJB74_22250</name>
</gene>
<reference evidence="2" key="1">
    <citation type="submission" date="2021-01" db="EMBL/GenBank/DDBJ databases">
        <title>Genome sequence of strain Noviherbaspirillum sp. DKR-6.</title>
        <authorList>
            <person name="Chaudhary D.K."/>
        </authorList>
    </citation>
    <scope>NUCLEOTIDE SEQUENCE</scope>
    <source>
        <strain evidence="2">DKR-6</strain>
    </source>
</reference>
<evidence type="ECO:0000313" key="2">
    <source>
        <dbReference type="EMBL" id="MBK4737351.1"/>
    </source>
</evidence>